<evidence type="ECO:0000313" key="3">
    <source>
        <dbReference type="EMBL" id="KAK7285693.1"/>
    </source>
</evidence>
<feature type="compositionally biased region" description="Polar residues" evidence="1">
    <location>
        <begin position="69"/>
        <end position="84"/>
    </location>
</feature>
<name>A0AAN9P4Y1_CLITE</name>
<feature type="signal peptide" evidence="2">
    <location>
        <begin position="1"/>
        <end position="23"/>
    </location>
</feature>
<dbReference type="AlphaFoldDB" id="A0AAN9P4Y1"/>
<gene>
    <name evidence="3" type="ORF">RJT34_20471</name>
</gene>
<dbReference type="EMBL" id="JAYKXN010000005">
    <property type="protein sequence ID" value="KAK7285693.1"/>
    <property type="molecule type" value="Genomic_DNA"/>
</dbReference>
<sequence>MKSWSISVAAFAFTLLLLSSTLSTRVNIKVHSRLLSKTTSSHRALVDFRTHRKNLSKRVDSSFRRIPPSKSNPTQNNFNPPTYG</sequence>
<reference evidence="3 4" key="1">
    <citation type="submission" date="2024-01" db="EMBL/GenBank/DDBJ databases">
        <title>The genomes of 5 underutilized Papilionoideae crops provide insights into root nodulation and disease resistance.</title>
        <authorList>
            <person name="Yuan L."/>
        </authorList>
    </citation>
    <scope>NUCLEOTIDE SEQUENCE [LARGE SCALE GENOMIC DNA]</scope>
    <source>
        <strain evidence="3">LY-2023</strain>
        <tissue evidence="3">Leaf</tissue>
    </source>
</reference>
<evidence type="ECO:0000256" key="1">
    <source>
        <dbReference type="SAM" id="MobiDB-lite"/>
    </source>
</evidence>
<feature type="chain" id="PRO_5043007998" evidence="2">
    <location>
        <begin position="24"/>
        <end position="84"/>
    </location>
</feature>
<organism evidence="3 4">
    <name type="scientific">Clitoria ternatea</name>
    <name type="common">Butterfly pea</name>
    <dbReference type="NCBI Taxonomy" id="43366"/>
    <lineage>
        <taxon>Eukaryota</taxon>
        <taxon>Viridiplantae</taxon>
        <taxon>Streptophyta</taxon>
        <taxon>Embryophyta</taxon>
        <taxon>Tracheophyta</taxon>
        <taxon>Spermatophyta</taxon>
        <taxon>Magnoliopsida</taxon>
        <taxon>eudicotyledons</taxon>
        <taxon>Gunneridae</taxon>
        <taxon>Pentapetalae</taxon>
        <taxon>rosids</taxon>
        <taxon>fabids</taxon>
        <taxon>Fabales</taxon>
        <taxon>Fabaceae</taxon>
        <taxon>Papilionoideae</taxon>
        <taxon>50 kb inversion clade</taxon>
        <taxon>NPAAA clade</taxon>
        <taxon>indigoferoid/millettioid clade</taxon>
        <taxon>Phaseoleae</taxon>
        <taxon>Clitoria</taxon>
    </lineage>
</organism>
<keyword evidence="4" id="KW-1185">Reference proteome</keyword>
<comment type="caution">
    <text evidence="3">The sequence shown here is derived from an EMBL/GenBank/DDBJ whole genome shotgun (WGS) entry which is preliminary data.</text>
</comment>
<evidence type="ECO:0000313" key="4">
    <source>
        <dbReference type="Proteomes" id="UP001359559"/>
    </source>
</evidence>
<dbReference type="Proteomes" id="UP001359559">
    <property type="component" value="Unassembled WGS sequence"/>
</dbReference>
<protein>
    <submittedName>
        <fullName evidence="3">Uncharacterized protein</fullName>
    </submittedName>
</protein>
<proteinExistence type="predicted"/>
<feature type="region of interest" description="Disordered" evidence="1">
    <location>
        <begin position="58"/>
        <end position="84"/>
    </location>
</feature>
<accession>A0AAN9P4Y1</accession>
<keyword evidence="2" id="KW-0732">Signal</keyword>
<evidence type="ECO:0000256" key="2">
    <source>
        <dbReference type="SAM" id="SignalP"/>
    </source>
</evidence>